<gene>
    <name evidence="5" type="ORF">GSLYS_00010250001</name>
</gene>
<protein>
    <recommendedName>
        <fullName evidence="4">Fucolectin tachylectin-4 pentraxin-1 domain-containing protein</fullName>
    </recommendedName>
</protein>
<evidence type="ECO:0000256" key="2">
    <source>
        <dbReference type="ARBA" id="ARBA00022837"/>
    </source>
</evidence>
<dbReference type="Proteomes" id="UP001497497">
    <property type="component" value="Unassembled WGS sequence"/>
</dbReference>
<dbReference type="AlphaFoldDB" id="A0AAV2HS57"/>
<evidence type="ECO:0000256" key="1">
    <source>
        <dbReference type="ARBA" id="ARBA00022723"/>
    </source>
</evidence>
<dbReference type="PANTHER" id="PTHR24035:SF109">
    <property type="entry name" value="PROTEIN DRAPER"/>
    <property type="match status" value="1"/>
</dbReference>
<evidence type="ECO:0000313" key="6">
    <source>
        <dbReference type="Proteomes" id="UP001497497"/>
    </source>
</evidence>
<dbReference type="Gene3D" id="2.60.120.260">
    <property type="entry name" value="Galactose-binding domain-like"/>
    <property type="match status" value="2"/>
</dbReference>
<keyword evidence="6" id="KW-1185">Reference proteome</keyword>
<proteinExistence type="predicted"/>
<organism evidence="5 6">
    <name type="scientific">Lymnaea stagnalis</name>
    <name type="common">Great pond snail</name>
    <name type="synonym">Helix stagnalis</name>
    <dbReference type="NCBI Taxonomy" id="6523"/>
    <lineage>
        <taxon>Eukaryota</taxon>
        <taxon>Metazoa</taxon>
        <taxon>Spiralia</taxon>
        <taxon>Lophotrochozoa</taxon>
        <taxon>Mollusca</taxon>
        <taxon>Gastropoda</taxon>
        <taxon>Heterobranchia</taxon>
        <taxon>Euthyneura</taxon>
        <taxon>Panpulmonata</taxon>
        <taxon>Hygrophila</taxon>
        <taxon>Lymnaeoidea</taxon>
        <taxon>Lymnaeidae</taxon>
        <taxon>Lymnaea</taxon>
    </lineage>
</organism>
<dbReference type="InterPro" id="IPR006585">
    <property type="entry name" value="FTP1"/>
</dbReference>
<dbReference type="SMART" id="SM00607">
    <property type="entry name" value="FTP"/>
    <property type="match status" value="1"/>
</dbReference>
<keyword evidence="1" id="KW-0479">Metal-binding</keyword>
<dbReference type="EMBL" id="CAXITT010000227">
    <property type="protein sequence ID" value="CAL1536337.1"/>
    <property type="molecule type" value="Genomic_DNA"/>
</dbReference>
<feature type="domain" description="Fucolectin tachylectin-4 pentraxin-1" evidence="4">
    <location>
        <begin position="205"/>
        <end position="357"/>
    </location>
</feature>
<accession>A0AAV2HS57</accession>
<sequence length="862" mass="95640">MFKVDTNSSKNNIRPKMNLPTEILLICFGGCIAFTEGQVCPTGWFGADCQFQCHCNNNVCDINGKCQDGRKCDYGWFGPQCQYQDLGVLPRNRISTNPPHDGTVLTDNDDETCIRNINNIAVEFDEPYPLFWLRVVGTNLTTVNVSSLQFKERNSAYSRICDGFKMYVSVDQSVAEIFCTTNVNAAEVQLHFGFREICSFYISGGRNLALKRLTYQSSDLTVNGFTALSSYAVDGNHDVNFASNSCAHTSNDIHDPNWQVRFPNPVFVNRIVIYNRKDRDTGCCPLSLNGFNLKLYKTFEEVYSYNDTSTKKYKSYTVIEPSMHRDMDALIISVINSDRTLVLCEVEVYGYDICPARYYGLECNKTCNCADVSESCNVQTGACVSGCPPDFRGEACDIDCRSGSMDIECYPPCNSSCINSLCDRITGKCLIDCNDSNSTALECTQVCSANVYDQKCRYMCHCTNNECDTSGSCLPGSTCERGWFGTACQYQDLAANGNILTSPQHSPDHIIDGDDSTCILDLDYIQASFPVPLAFTWVRLVVLEHDKEHTQPTIQFAYRQTGAVSSCLNMLEDKLDRRTTDYYCDLNTLVDYINVTLPNARSVCSFHVSGGRNIAVNLKEYTRQSSNYVGSNYNSVGSSNAVDGLIKDGDQCARTALRDPHPFWNITLPLPHIVTRFVVYNGVSVSGTRQGFTVIAEDIRGLIIFQQSVSANQSFNVIPVPNLSVAVKYVRIEPAPSADKLLTLCEVEVYGEVVCPDGWFGPECDRKCNCANPSETCLVSSGGCQFGCAPGYKGEGCSQPCSPGTWGIGCFSTCNEDCVNDECDSVNGTCIREHPAPHLNWFELEQDVKFTDEELKEFLGKH</sequence>
<evidence type="ECO:0000313" key="5">
    <source>
        <dbReference type="EMBL" id="CAL1536337.1"/>
    </source>
</evidence>
<dbReference type="Gene3D" id="2.170.300.10">
    <property type="entry name" value="Tie2 ligand-binding domain superfamily"/>
    <property type="match status" value="2"/>
</dbReference>
<name>A0AAV2HS57_LYMST</name>
<dbReference type="InterPro" id="IPR052108">
    <property type="entry name" value="MEGF/SIB"/>
</dbReference>
<reference evidence="5 6" key="1">
    <citation type="submission" date="2024-04" db="EMBL/GenBank/DDBJ databases">
        <authorList>
            <consortium name="Genoscope - CEA"/>
            <person name="William W."/>
        </authorList>
    </citation>
    <scope>NUCLEOTIDE SEQUENCE [LARGE SCALE GENOMIC DNA]</scope>
</reference>
<dbReference type="SUPFAM" id="SSF49785">
    <property type="entry name" value="Galactose-binding domain-like"/>
    <property type="match status" value="2"/>
</dbReference>
<dbReference type="GO" id="GO:0046872">
    <property type="term" value="F:metal ion binding"/>
    <property type="evidence" value="ECO:0007669"/>
    <property type="project" value="UniProtKB-KW"/>
</dbReference>
<dbReference type="Pfam" id="PF22633">
    <property type="entry name" value="F5_F8_type_C_2"/>
    <property type="match status" value="1"/>
</dbReference>
<dbReference type="InterPro" id="IPR008979">
    <property type="entry name" value="Galactose-bd-like_sf"/>
</dbReference>
<dbReference type="PANTHER" id="PTHR24035">
    <property type="entry name" value="MULTIPLE EPIDERMAL GROWTH FACTOR-LIKE DOMAINS PROTEIN"/>
    <property type="match status" value="1"/>
</dbReference>
<keyword evidence="3" id="KW-1015">Disulfide bond</keyword>
<comment type="caution">
    <text evidence="5">The sequence shown here is derived from an EMBL/GenBank/DDBJ whole genome shotgun (WGS) entry which is preliminary data.</text>
</comment>
<evidence type="ECO:0000256" key="3">
    <source>
        <dbReference type="ARBA" id="ARBA00023157"/>
    </source>
</evidence>
<evidence type="ECO:0000259" key="4">
    <source>
        <dbReference type="SMART" id="SM00607"/>
    </source>
</evidence>
<keyword evidence="2" id="KW-0106">Calcium</keyword>